<dbReference type="EMBL" id="ABCB02000016">
    <property type="protein sequence ID" value="EDO62110.1"/>
    <property type="molecule type" value="Genomic_DNA"/>
</dbReference>
<dbReference type="AlphaFoldDB" id="A7VQY8"/>
<dbReference type="Proteomes" id="UP000003490">
    <property type="component" value="Unassembled WGS sequence"/>
</dbReference>
<comment type="caution">
    <text evidence="1">The sequence shown here is derived from an EMBL/GenBank/DDBJ whole genome shotgun (WGS) entry which is preliminary data.</text>
</comment>
<organism evidence="1 2">
    <name type="scientific">[Clostridium] leptum DSM 753</name>
    <dbReference type="NCBI Taxonomy" id="428125"/>
    <lineage>
        <taxon>Bacteria</taxon>
        <taxon>Bacillati</taxon>
        <taxon>Bacillota</taxon>
        <taxon>Clostridia</taxon>
        <taxon>Eubacteriales</taxon>
        <taxon>Oscillospiraceae</taxon>
        <taxon>Oscillospiraceae incertae sedis</taxon>
    </lineage>
</organism>
<gene>
    <name evidence="1" type="ORF">CLOLEP_00970</name>
</gene>
<dbReference type="HOGENOM" id="CLU_3166464_0_0_9"/>
<sequence>MKLALRLAIIGYNIIKKQGLFELCGRCSGPADRPAERFEVVFYFIQY</sequence>
<evidence type="ECO:0000313" key="2">
    <source>
        <dbReference type="Proteomes" id="UP000003490"/>
    </source>
</evidence>
<accession>A7VQY8</accession>
<proteinExistence type="predicted"/>
<name>A7VQY8_9FIRM</name>
<protein>
    <submittedName>
        <fullName evidence="1">Uncharacterized protein</fullName>
    </submittedName>
</protein>
<evidence type="ECO:0000313" key="1">
    <source>
        <dbReference type="EMBL" id="EDO62110.1"/>
    </source>
</evidence>
<reference evidence="1 2" key="2">
    <citation type="submission" date="2007-08" db="EMBL/GenBank/DDBJ databases">
        <authorList>
            <person name="Fulton L."/>
            <person name="Clifton S."/>
            <person name="Fulton B."/>
            <person name="Xu J."/>
            <person name="Minx P."/>
            <person name="Pepin K.H."/>
            <person name="Johnson M."/>
            <person name="Thiruvilangam P."/>
            <person name="Bhonagiri V."/>
            <person name="Nash W.E."/>
            <person name="Wang C."/>
            <person name="Mardis E.R."/>
            <person name="Wilson R.K."/>
        </authorList>
    </citation>
    <scope>NUCLEOTIDE SEQUENCE [LARGE SCALE GENOMIC DNA]</scope>
    <source>
        <strain evidence="1 2">DSM 753</strain>
    </source>
</reference>
<reference evidence="1 2" key="1">
    <citation type="submission" date="2007-08" db="EMBL/GenBank/DDBJ databases">
        <title>Draft genome sequence of Clostridium leptum (DSM 753).</title>
        <authorList>
            <person name="Sudarsanam P."/>
            <person name="Ley R."/>
            <person name="Guruge J."/>
            <person name="Turnbaugh P.J."/>
            <person name="Mahowald M."/>
            <person name="Liep D."/>
            <person name="Gordon J."/>
        </authorList>
    </citation>
    <scope>NUCLEOTIDE SEQUENCE [LARGE SCALE GENOMIC DNA]</scope>
    <source>
        <strain evidence="1 2">DSM 753</strain>
    </source>
</reference>